<gene>
    <name evidence="2" type="ORF">FB557_0413</name>
</gene>
<dbReference type="RefSeq" id="WP_144855168.1">
    <property type="nucleotide sequence ID" value="NZ_BAAAYT010000002.1"/>
</dbReference>
<feature type="transmembrane region" description="Helical" evidence="1">
    <location>
        <begin position="289"/>
        <end position="308"/>
    </location>
</feature>
<feature type="transmembrane region" description="Helical" evidence="1">
    <location>
        <begin position="88"/>
        <end position="107"/>
    </location>
</feature>
<keyword evidence="3" id="KW-1185">Reference proteome</keyword>
<keyword evidence="1" id="KW-0812">Transmembrane</keyword>
<sequence length="533" mass="55481">MPEAKGDRPAQRDPVRLALLAGSIGCLLLVGLAHPSVAAPPLGPVGWVPHLPDLPLRGWGVVAVQTLGYLLGGVALLRALWRPSSLRAPWWVWPVLGGLVLLTVPYGTADHTNYAAYGRILLEGGDPWLTSPAGFGEDPVTSMVRPPWRDTPSVYGPVATGLMGVAAAIGGESMRAVVWVWQVILVLAWLAARWVLVALTGRREVVDTWWSANPLVLGAGLFGAHVDLLATAFVVGALAVGVRARGVGGSAAAGMLVGLAASSKITAGVVGLALALPHLRRCLPKWRGSASWVAATQLSAMVVAALAVMVPLHLWAGPHVFGQLLTATGGISYASPWRAVYTLLDVVAAEPLARQAASLASWVLVLALAAALWRLLLTPFAVVGLAEGDRSSEVPRGSADVGGDRSSEVPRGSAVAGVLLVLTAAYALGAAYVLPWYELPMWAAAAAWLGLTAGEGGARSRVARLALTALVVRGTVLALGYVPGRVELPGDIETVTLGFRFVVVPLTTAVLWLVILRWARSRSVPARRGPGAG</sequence>
<feature type="transmembrane region" description="Helical" evidence="1">
    <location>
        <begin position="216"/>
        <end position="240"/>
    </location>
</feature>
<feature type="transmembrane region" description="Helical" evidence="1">
    <location>
        <begin position="176"/>
        <end position="196"/>
    </location>
</feature>
<feature type="transmembrane region" description="Helical" evidence="1">
    <location>
        <begin position="414"/>
        <end position="433"/>
    </location>
</feature>
<proteinExistence type="predicted"/>
<feature type="transmembrane region" description="Helical" evidence="1">
    <location>
        <begin position="320"/>
        <end position="339"/>
    </location>
</feature>
<keyword evidence="1" id="KW-0472">Membrane</keyword>
<comment type="caution">
    <text evidence="2">The sequence shown here is derived from an EMBL/GenBank/DDBJ whole genome shotgun (WGS) entry which is preliminary data.</text>
</comment>
<protein>
    <submittedName>
        <fullName evidence="2">Uncharacterized protein DUF2029</fullName>
    </submittedName>
</protein>
<dbReference type="Proteomes" id="UP000315628">
    <property type="component" value="Unassembled WGS sequence"/>
</dbReference>
<dbReference type="EMBL" id="VIUW01000001">
    <property type="protein sequence ID" value="TWD16867.1"/>
    <property type="molecule type" value="Genomic_DNA"/>
</dbReference>
<evidence type="ECO:0000256" key="1">
    <source>
        <dbReference type="SAM" id="Phobius"/>
    </source>
</evidence>
<feature type="transmembrane region" description="Helical" evidence="1">
    <location>
        <begin position="497"/>
        <end position="519"/>
    </location>
</feature>
<accession>A0A560WGS0</accession>
<feature type="transmembrane region" description="Helical" evidence="1">
    <location>
        <begin position="62"/>
        <end position="81"/>
    </location>
</feature>
<feature type="transmembrane region" description="Helical" evidence="1">
    <location>
        <begin position="359"/>
        <end position="386"/>
    </location>
</feature>
<dbReference type="OrthoDB" id="5242303at2"/>
<feature type="transmembrane region" description="Helical" evidence="1">
    <location>
        <begin position="465"/>
        <end position="482"/>
    </location>
</feature>
<reference evidence="2 3" key="1">
    <citation type="submission" date="2019-06" db="EMBL/GenBank/DDBJ databases">
        <title>Sequencing the genomes of 1000 actinobacteria strains.</title>
        <authorList>
            <person name="Klenk H.-P."/>
        </authorList>
    </citation>
    <scope>NUCLEOTIDE SEQUENCE [LARGE SCALE GENOMIC DNA]</scope>
    <source>
        <strain evidence="2 3">DSM 18935</strain>
    </source>
</reference>
<evidence type="ECO:0000313" key="2">
    <source>
        <dbReference type="EMBL" id="TWD16867.1"/>
    </source>
</evidence>
<keyword evidence="1" id="KW-1133">Transmembrane helix</keyword>
<dbReference type="Pfam" id="PF26314">
    <property type="entry name" value="MptA_B_family"/>
    <property type="match status" value="1"/>
</dbReference>
<dbReference type="AlphaFoldDB" id="A0A560WGS0"/>
<feature type="transmembrane region" description="Helical" evidence="1">
    <location>
        <begin position="252"/>
        <end position="277"/>
    </location>
</feature>
<organism evidence="2 3">
    <name type="scientific">Marihabitans asiaticum</name>
    <dbReference type="NCBI Taxonomy" id="415218"/>
    <lineage>
        <taxon>Bacteria</taxon>
        <taxon>Bacillati</taxon>
        <taxon>Actinomycetota</taxon>
        <taxon>Actinomycetes</taxon>
        <taxon>Micrococcales</taxon>
        <taxon>Intrasporangiaceae</taxon>
        <taxon>Marihabitans</taxon>
    </lineage>
</organism>
<name>A0A560WGS0_9MICO</name>
<evidence type="ECO:0000313" key="3">
    <source>
        <dbReference type="Proteomes" id="UP000315628"/>
    </source>
</evidence>